<dbReference type="Proteomes" id="UP000636479">
    <property type="component" value="Unassembled WGS sequence"/>
</dbReference>
<keyword evidence="2" id="KW-1185">Reference proteome</keyword>
<reference evidence="1" key="1">
    <citation type="submission" date="2020-05" db="EMBL/GenBank/DDBJ databases">
        <title>Mycena genomes resolve the evolution of fungal bioluminescence.</title>
        <authorList>
            <person name="Tsai I.J."/>
        </authorList>
    </citation>
    <scope>NUCLEOTIDE SEQUENCE</scope>
    <source>
        <strain evidence="1">171206Taipei</strain>
    </source>
</reference>
<comment type="caution">
    <text evidence="1">The sequence shown here is derived from an EMBL/GenBank/DDBJ whole genome shotgun (WGS) entry which is preliminary data.</text>
</comment>
<accession>A0A8H6RXZ8</accession>
<gene>
    <name evidence="1" type="ORF">MIND_01412400</name>
</gene>
<dbReference type="EMBL" id="JACAZF010000018">
    <property type="protein sequence ID" value="KAF7288958.1"/>
    <property type="molecule type" value="Genomic_DNA"/>
</dbReference>
<dbReference type="RefSeq" id="XP_037213110.1">
    <property type="nucleotide sequence ID" value="XM_037370518.1"/>
</dbReference>
<name>A0A8H6RXZ8_9AGAR</name>
<sequence length="373" mass="41735">MKWQIVNLDKHQALVTGATLQDLLFSEAAQGLARHLCVSTLAVDEIVLPYRAGDVIRLHGVSMRLQHAKVQRAALLELPEEILREVLGQVDEFVELFLFSTTCQTLWYVGRHIIFGRLCDPMVTRSWAGDRLVCVPDTASLQVQAAVYPEHLRQPLVKALRKAAPEPLPLAVNPDVAHLIWTLWNDSERRVRIAHPAAPRAFRAALSDTETLCAALVADSAIRHAARIIKQHTQGVLRNVSKRKYIRAAVVARFAASRGITDAGYASVLLPWLCWAPAEPDLKYALTAEGKSRALHNGQWAGDHFDVLPEVMSRAWTAGGEAESWTDVTDEALSLMERIWTAEESRTDTDTLPASRPEQWHQTQLLEEINYFI</sequence>
<protein>
    <recommendedName>
        <fullName evidence="3">F-box domain-containing protein</fullName>
    </recommendedName>
</protein>
<evidence type="ECO:0000313" key="2">
    <source>
        <dbReference type="Proteomes" id="UP000636479"/>
    </source>
</evidence>
<proteinExistence type="predicted"/>
<dbReference type="AlphaFoldDB" id="A0A8H6RXZ8"/>
<organism evidence="1 2">
    <name type="scientific">Mycena indigotica</name>
    <dbReference type="NCBI Taxonomy" id="2126181"/>
    <lineage>
        <taxon>Eukaryota</taxon>
        <taxon>Fungi</taxon>
        <taxon>Dikarya</taxon>
        <taxon>Basidiomycota</taxon>
        <taxon>Agaricomycotina</taxon>
        <taxon>Agaricomycetes</taxon>
        <taxon>Agaricomycetidae</taxon>
        <taxon>Agaricales</taxon>
        <taxon>Marasmiineae</taxon>
        <taxon>Mycenaceae</taxon>
        <taxon>Mycena</taxon>
    </lineage>
</organism>
<dbReference type="OrthoDB" id="2588098at2759"/>
<evidence type="ECO:0008006" key="3">
    <source>
        <dbReference type="Google" id="ProtNLM"/>
    </source>
</evidence>
<dbReference type="GeneID" id="59353034"/>
<evidence type="ECO:0000313" key="1">
    <source>
        <dbReference type="EMBL" id="KAF7288958.1"/>
    </source>
</evidence>